<dbReference type="PANTHER" id="PTHR21261">
    <property type="entry name" value="BEAT PROTEIN"/>
    <property type="match status" value="1"/>
</dbReference>
<dbReference type="InterPro" id="IPR036179">
    <property type="entry name" value="Ig-like_dom_sf"/>
</dbReference>
<gene>
    <name evidence="1" type="ORF">LSTR_LSTR009235</name>
</gene>
<dbReference type="SMR" id="A0A482XDT4"/>
<dbReference type="InParanoid" id="A0A482XDT4"/>
<proteinExistence type="predicted"/>
<sequence length="237" mass="26636">MSLLGVLGVQITALRVPPAVRNGSASVLLDCEYSLRPDETSSDSGLVVKWFFNKTPSPVYQWIPGKKPQELGVLRGRLNLEHRASRHPATMHRALYILNPTTDLAGEYKCAVSTFDDEDFMIKTMIVYAPEQKMDVVLSKTETEAVNVTCKAKGVYPEPKILLYKDPEQDNKKRQMDDVTYDSRQRNGAYDVAASTRLQDEELNTTATINCELTIPGTEYHRKKSIVYHPGLALAWT</sequence>
<evidence type="ECO:0008006" key="3">
    <source>
        <dbReference type="Google" id="ProtNLM"/>
    </source>
</evidence>
<protein>
    <recommendedName>
        <fullName evidence="3">Ig-like domain-containing protein</fullName>
    </recommendedName>
</protein>
<accession>A0A482XDT4</accession>
<comment type="caution">
    <text evidence="1">The sequence shown here is derived from an EMBL/GenBank/DDBJ whole genome shotgun (WGS) entry which is preliminary data.</text>
</comment>
<dbReference type="OrthoDB" id="6478865at2759"/>
<dbReference type="Proteomes" id="UP000291343">
    <property type="component" value="Unassembled WGS sequence"/>
</dbReference>
<keyword evidence="2" id="KW-1185">Reference proteome</keyword>
<name>A0A482XDT4_LAOST</name>
<feature type="non-terminal residue" evidence="1">
    <location>
        <position position="237"/>
    </location>
</feature>
<organism evidence="1 2">
    <name type="scientific">Laodelphax striatellus</name>
    <name type="common">Small brown planthopper</name>
    <name type="synonym">Delphax striatella</name>
    <dbReference type="NCBI Taxonomy" id="195883"/>
    <lineage>
        <taxon>Eukaryota</taxon>
        <taxon>Metazoa</taxon>
        <taxon>Ecdysozoa</taxon>
        <taxon>Arthropoda</taxon>
        <taxon>Hexapoda</taxon>
        <taxon>Insecta</taxon>
        <taxon>Pterygota</taxon>
        <taxon>Neoptera</taxon>
        <taxon>Paraneoptera</taxon>
        <taxon>Hemiptera</taxon>
        <taxon>Auchenorrhyncha</taxon>
        <taxon>Fulgoroidea</taxon>
        <taxon>Delphacidae</taxon>
        <taxon>Criomorphinae</taxon>
        <taxon>Laodelphax</taxon>
    </lineage>
</organism>
<dbReference type="SUPFAM" id="SSF48726">
    <property type="entry name" value="Immunoglobulin"/>
    <property type="match status" value="2"/>
</dbReference>
<dbReference type="EMBL" id="QKKF02012532">
    <property type="protein sequence ID" value="RZF43638.1"/>
    <property type="molecule type" value="Genomic_DNA"/>
</dbReference>
<evidence type="ECO:0000313" key="2">
    <source>
        <dbReference type="Proteomes" id="UP000291343"/>
    </source>
</evidence>
<dbReference type="InterPro" id="IPR013783">
    <property type="entry name" value="Ig-like_fold"/>
</dbReference>
<dbReference type="Gene3D" id="2.60.40.10">
    <property type="entry name" value="Immunoglobulins"/>
    <property type="match status" value="2"/>
</dbReference>
<reference evidence="1 2" key="1">
    <citation type="journal article" date="2017" name="Gigascience">
        <title>Genome sequence of the small brown planthopper, Laodelphax striatellus.</title>
        <authorList>
            <person name="Zhu J."/>
            <person name="Jiang F."/>
            <person name="Wang X."/>
            <person name="Yang P."/>
            <person name="Bao Y."/>
            <person name="Zhao W."/>
            <person name="Wang W."/>
            <person name="Lu H."/>
            <person name="Wang Q."/>
            <person name="Cui N."/>
            <person name="Li J."/>
            <person name="Chen X."/>
            <person name="Luo L."/>
            <person name="Yu J."/>
            <person name="Kang L."/>
            <person name="Cui F."/>
        </authorList>
    </citation>
    <scope>NUCLEOTIDE SEQUENCE [LARGE SCALE GENOMIC DNA]</scope>
    <source>
        <strain evidence="1">Lst14</strain>
    </source>
</reference>
<dbReference type="PANTHER" id="PTHR21261:SF2">
    <property type="entry name" value="GH04238P-RELATED"/>
    <property type="match status" value="1"/>
</dbReference>
<evidence type="ECO:0000313" key="1">
    <source>
        <dbReference type="EMBL" id="RZF43638.1"/>
    </source>
</evidence>
<dbReference type="AlphaFoldDB" id="A0A482XDT4"/>